<name>A0A831ZTK9_9BACT</name>
<gene>
    <name evidence="1" type="ORF">ENS06_14040</name>
</gene>
<dbReference type="EMBL" id="DSTK01000039">
    <property type="protein sequence ID" value="HFK98429.1"/>
    <property type="molecule type" value="Genomic_DNA"/>
</dbReference>
<proteinExistence type="predicted"/>
<reference evidence="1" key="1">
    <citation type="journal article" date="2020" name="mSystems">
        <title>Genome- and Community-Level Interaction Insights into Carbon Utilization and Element Cycling Functions of Hydrothermarchaeota in Hydrothermal Sediment.</title>
        <authorList>
            <person name="Zhou Z."/>
            <person name="Liu Y."/>
            <person name="Xu W."/>
            <person name="Pan J."/>
            <person name="Luo Z.H."/>
            <person name="Li M."/>
        </authorList>
    </citation>
    <scope>NUCLEOTIDE SEQUENCE [LARGE SCALE GENOMIC DNA]</scope>
    <source>
        <strain evidence="1">SpSt-456</strain>
    </source>
</reference>
<organism evidence="1">
    <name type="scientific">Desulfacinum infernum</name>
    <dbReference type="NCBI Taxonomy" id="35837"/>
    <lineage>
        <taxon>Bacteria</taxon>
        <taxon>Pseudomonadati</taxon>
        <taxon>Thermodesulfobacteriota</taxon>
        <taxon>Syntrophobacteria</taxon>
        <taxon>Syntrophobacterales</taxon>
        <taxon>Syntrophobacteraceae</taxon>
        <taxon>Desulfacinum</taxon>
    </lineage>
</organism>
<accession>A0A831ZTK9</accession>
<dbReference type="AlphaFoldDB" id="A0A831ZTK9"/>
<evidence type="ECO:0000313" key="1">
    <source>
        <dbReference type="EMBL" id="HFK98429.1"/>
    </source>
</evidence>
<sequence>MRIAPPFPRVPRERAVAVEPAPAARVSDAFLRRLNHYPGRTLTRSGLDAEAAHRMRHLALTGMERSAGVVFGLEVGLEPVPEPEIPEAGGSDASPVTEVTLAPRQRYRLSISPGQGLCANGEDVVVPRPLKVLVDQIPRYDAVMRQNAAPPRGVGIVVLQPIAGEVLGTPDETDPCALDPAEEAYEDYRRVDGCRVVWMPWPKALGRLPLTGPRFRNAVAYRIFSYEAASSAADSPLPWNELGLPIALMHVARDGTVLFVDRWSVVRRGGAPRPKPPLFPGRGTPLLWQARMEQLHDHLRDLLASGLPLTEASDHVRYLPPVGVVPKSVLNAETRRCDFFPGCYRLEATPIPLEQAEWVVEAAASLKPVDLDTADALMLYLPVPQQLYDPKLLVKEEADPALQRTIDALLQEIGVLLGRRSDLRNQAPVVVGSCHRGAIPVYPDPDPDAQPDEIALSEGMLRDVFKNKTLQALRVLVDESLKPYALTSAERQALARLKAGSVDDPDCQDLAAFIDGLDERIRRSNDAVDLGFLKVQTDIYRMRQIMLGDEKATRLATSPILADIAKGETSYATEQHLKTFFEKMRLPESVEPAPRSAASATAPQGGAQWKGFRADPVSRAAQTAVISRKVLDPAEVGVAVETAATREAVQLKNPIVGKVPDFRSTTVAERIADPMAPEAKNYAVATKADIVHRIQQVPIELSDLEVPVSDGNTAVFPRDEFDRFREKYPNAVERLHKRIESHGSYILVRLKGLSSQDQEALGEALAVLLAHRNVRLNDASLPLLIVSGVFDPDPDTSDEPAFLAAGVTALESAVGILRRIEMRIVDYQAVREQCAQCMKTLQGIAQEWAQALKAVDDALAEKRHDLVTARWLLEEEKVRADDINRRRLEILKHHVPFIVYARPRRASITRDGTPRLKLGSVWVPAVPACLGRDQEAPDELETMFRHLRAMPLAWFPALQRLLDGLNRPEKIRDLFVTAKKAARMATEEAKTAAHTAGSPSAWNADAMATAHHVTTAYAIAAQRQWEKLAALDLEVLERLSFKELKEEGERTLSVNDLLSGALGRSQTARAVAQEVASMEDVATCLYDRTGRVPPAVRLLWAQKISQFDAPTDLRLLSVLPRWGELPLELRRDLQSFTDWLFAKANALIPEALAFMNDVVRVAVLLAAHAPVGHIVAGHAPFAATGRLGDRLTLVIDKGLVRLGMQVSIETAAGGTIRGIVDDMSGLEVRVKVTQIDTAAFAVSAGAKARFL</sequence>
<protein>
    <submittedName>
        <fullName evidence="1">Uncharacterized protein</fullName>
    </submittedName>
</protein>
<comment type="caution">
    <text evidence="1">The sequence shown here is derived from an EMBL/GenBank/DDBJ whole genome shotgun (WGS) entry which is preliminary data.</text>
</comment>